<feature type="region of interest" description="Disordered" evidence="1">
    <location>
        <begin position="1"/>
        <end position="25"/>
    </location>
</feature>
<dbReference type="OrthoDB" id="5561579at2759"/>
<dbReference type="STRING" id="97359.A0A550CB57"/>
<dbReference type="Proteomes" id="UP000320762">
    <property type="component" value="Unassembled WGS sequence"/>
</dbReference>
<dbReference type="PANTHER" id="PTHR28161">
    <property type="entry name" value="ATP SYNTHASE SUBUNIT F, MITOCHONDRIAL"/>
    <property type="match status" value="1"/>
</dbReference>
<dbReference type="AlphaFoldDB" id="A0A550CB57"/>
<protein>
    <submittedName>
        <fullName evidence="2">Mitochondrial F1-F0 ATP synthase subunit F of fungi-domain-containing protein</fullName>
    </submittedName>
</protein>
<comment type="caution">
    <text evidence="2">The sequence shown here is derived from an EMBL/GenBank/DDBJ whole genome shotgun (WGS) entry which is preliminary data.</text>
</comment>
<keyword evidence="3" id="KW-1185">Reference proteome</keyword>
<accession>A0A550CB57</accession>
<proteinExistence type="predicted"/>
<organism evidence="2 3">
    <name type="scientific">Schizophyllum amplum</name>
    <dbReference type="NCBI Taxonomy" id="97359"/>
    <lineage>
        <taxon>Eukaryota</taxon>
        <taxon>Fungi</taxon>
        <taxon>Dikarya</taxon>
        <taxon>Basidiomycota</taxon>
        <taxon>Agaricomycotina</taxon>
        <taxon>Agaricomycetes</taxon>
        <taxon>Agaricomycetidae</taxon>
        <taxon>Agaricales</taxon>
        <taxon>Schizophyllaceae</taxon>
        <taxon>Schizophyllum</taxon>
    </lineage>
</organism>
<gene>
    <name evidence="2" type="ORF">BD626DRAFT_499569</name>
</gene>
<evidence type="ECO:0000313" key="2">
    <source>
        <dbReference type="EMBL" id="TRM62040.1"/>
    </source>
</evidence>
<dbReference type="EMBL" id="VDMD01000014">
    <property type="protein sequence ID" value="TRM62040.1"/>
    <property type="molecule type" value="Genomic_DNA"/>
</dbReference>
<reference evidence="2 3" key="1">
    <citation type="journal article" date="2019" name="New Phytol.">
        <title>Comparative genomics reveals unique wood-decay strategies and fruiting body development in the Schizophyllaceae.</title>
        <authorList>
            <person name="Almasi E."/>
            <person name="Sahu N."/>
            <person name="Krizsan K."/>
            <person name="Balint B."/>
            <person name="Kovacs G.M."/>
            <person name="Kiss B."/>
            <person name="Cseklye J."/>
            <person name="Drula E."/>
            <person name="Henrissat B."/>
            <person name="Nagy I."/>
            <person name="Chovatia M."/>
            <person name="Adam C."/>
            <person name="LaButti K."/>
            <person name="Lipzen A."/>
            <person name="Riley R."/>
            <person name="Grigoriev I.V."/>
            <person name="Nagy L.G."/>
        </authorList>
    </citation>
    <scope>NUCLEOTIDE SEQUENCE [LARGE SCALE GENOMIC DNA]</scope>
    <source>
        <strain evidence="2 3">NL-1724</strain>
    </source>
</reference>
<sequence length="96" mass="10157">MQPSSVRASLGGLVPPKIASPNLVSGGSGAALRPLVAFYSKLPKGEATAAPGGFKKFFVGRNATAKPLLAVILGLWTIGYTIDYQMHLKHHKNHPH</sequence>
<dbReference type="Pfam" id="PF10791">
    <property type="entry name" value="F1F0-ATPsyn_F"/>
    <property type="match status" value="1"/>
</dbReference>
<evidence type="ECO:0000256" key="1">
    <source>
        <dbReference type="SAM" id="MobiDB-lite"/>
    </source>
</evidence>
<dbReference type="InterPro" id="IPR019727">
    <property type="entry name" value="ATP_synth_F0_fsu_mt_fun"/>
</dbReference>
<name>A0A550CB57_9AGAR</name>
<dbReference type="PANTHER" id="PTHR28161:SF1">
    <property type="entry name" value="ATP SYNTHASE SUBUNIT F, MITOCHONDRIAL"/>
    <property type="match status" value="1"/>
</dbReference>
<evidence type="ECO:0000313" key="3">
    <source>
        <dbReference type="Proteomes" id="UP000320762"/>
    </source>
</evidence>
<dbReference type="GO" id="GO:0046933">
    <property type="term" value="F:proton-transporting ATP synthase activity, rotational mechanism"/>
    <property type="evidence" value="ECO:0007669"/>
    <property type="project" value="TreeGrafter"/>
</dbReference>